<evidence type="ECO:0000256" key="5">
    <source>
        <dbReference type="ARBA" id="ARBA00023136"/>
    </source>
</evidence>
<dbReference type="WBParaSite" id="PDA_v2.g4012.t1">
    <property type="protein sequence ID" value="PDA_v2.g4012.t1"/>
    <property type="gene ID" value="PDA_v2.g4012"/>
</dbReference>
<accession>A0A914QY65</accession>
<evidence type="ECO:0000256" key="4">
    <source>
        <dbReference type="ARBA" id="ARBA00022989"/>
    </source>
</evidence>
<dbReference type="PANTHER" id="PTHR10924">
    <property type="entry name" value="MAJOR FACILITATOR SUPERFAMILY PROTEIN-RELATED"/>
    <property type="match status" value="1"/>
</dbReference>
<feature type="transmembrane region" description="Helical" evidence="6">
    <location>
        <begin position="28"/>
        <end position="47"/>
    </location>
</feature>
<evidence type="ECO:0000313" key="7">
    <source>
        <dbReference type="Proteomes" id="UP000887578"/>
    </source>
</evidence>
<keyword evidence="7" id="KW-1185">Reference proteome</keyword>
<name>A0A914QY65_9BILA</name>
<evidence type="ECO:0000256" key="1">
    <source>
        <dbReference type="ARBA" id="ARBA00004141"/>
    </source>
</evidence>
<keyword evidence="4 6" id="KW-1133">Transmembrane helix</keyword>
<evidence type="ECO:0000256" key="6">
    <source>
        <dbReference type="SAM" id="Phobius"/>
    </source>
</evidence>
<dbReference type="Proteomes" id="UP000887578">
    <property type="component" value="Unplaced"/>
</dbReference>
<keyword evidence="3 6" id="KW-0812">Transmembrane</keyword>
<organism evidence="7 8">
    <name type="scientific">Panagrolaimus davidi</name>
    <dbReference type="NCBI Taxonomy" id="227884"/>
    <lineage>
        <taxon>Eukaryota</taxon>
        <taxon>Metazoa</taxon>
        <taxon>Ecdysozoa</taxon>
        <taxon>Nematoda</taxon>
        <taxon>Chromadorea</taxon>
        <taxon>Rhabditida</taxon>
        <taxon>Tylenchina</taxon>
        <taxon>Panagrolaimomorpha</taxon>
        <taxon>Panagrolaimoidea</taxon>
        <taxon>Panagrolaimidae</taxon>
        <taxon>Panagrolaimus</taxon>
    </lineage>
</organism>
<feature type="transmembrane region" description="Helical" evidence="6">
    <location>
        <begin position="332"/>
        <end position="350"/>
    </location>
</feature>
<feature type="transmembrane region" description="Helical" evidence="6">
    <location>
        <begin position="276"/>
        <end position="300"/>
    </location>
</feature>
<dbReference type="AlphaFoldDB" id="A0A914QY65"/>
<dbReference type="Gene3D" id="1.20.1250.20">
    <property type="entry name" value="MFS general substrate transporter like domains"/>
    <property type="match status" value="1"/>
</dbReference>
<feature type="transmembrane region" description="Helical" evidence="6">
    <location>
        <begin position="144"/>
        <end position="167"/>
    </location>
</feature>
<feature type="transmembrane region" description="Helical" evidence="6">
    <location>
        <begin position="68"/>
        <end position="91"/>
    </location>
</feature>
<protein>
    <submittedName>
        <fullName evidence="8">Uncharacterized protein</fullName>
    </submittedName>
</protein>
<dbReference type="InterPro" id="IPR036259">
    <property type="entry name" value="MFS_trans_sf"/>
</dbReference>
<feature type="transmembrane region" description="Helical" evidence="6">
    <location>
        <begin position="187"/>
        <end position="208"/>
    </location>
</feature>
<feature type="transmembrane region" description="Helical" evidence="6">
    <location>
        <begin position="97"/>
        <end position="118"/>
    </location>
</feature>
<sequence length="395" mass="44043">MLGSLITIFGGCIRFAGSLSFLTVTFRYYLTICGHLIVAFAHPLLLCTSPVISQKWFPTYQRTFATSLILYAHFSGQMFNFIAAPIIRNLFDDDFGYLILNGIPIIICLVSFTATVLLSNGSPTTPASASCDGKAQMFQRGTNLFVQPAFIAQTILFGISFGSIKFISLWQFSLLCPQGYLPSTFKGFYAFFLLGSTLIGALLLSAIIDQFHKYKKVYRFCFALTTFGIGLFAWVLQKEDRTMTLLISLFIIGFFGIGSLGIGMETSCETVFPIDCGIVAGMILSAGYFFYILLAIGTFFTRNLVSYEEYPTEQCSNGLFYQFYEFSDTTEVLSFIACSGLILCLLGLHARRRRYDYEAAAKLMRISVFNTSNSNVAFRHYPTATTSQTHLATEF</sequence>
<feature type="transmembrane region" description="Helical" evidence="6">
    <location>
        <begin position="220"/>
        <end position="237"/>
    </location>
</feature>
<feature type="transmembrane region" description="Helical" evidence="6">
    <location>
        <begin position="243"/>
        <end position="264"/>
    </location>
</feature>
<comment type="similarity">
    <text evidence="2">Belongs to the ATG22 family.</text>
</comment>
<dbReference type="PANTHER" id="PTHR10924:SF6">
    <property type="entry name" value="SOLUTE CARRIER FAMILY 49 MEMBER A3"/>
    <property type="match status" value="1"/>
</dbReference>
<dbReference type="GO" id="GO:0016020">
    <property type="term" value="C:membrane"/>
    <property type="evidence" value="ECO:0007669"/>
    <property type="project" value="UniProtKB-SubCell"/>
</dbReference>
<reference evidence="8" key="1">
    <citation type="submission" date="2022-11" db="UniProtKB">
        <authorList>
            <consortium name="WormBaseParasite"/>
        </authorList>
    </citation>
    <scope>IDENTIFICATION</scope>
</reference>
<evidence type="ECO:0000256" key="3">
    <source>
        <dbReference type="ARBA" id="ARBA00022692"/>
    </source>
</evidence>
<evidence type="ECO:0000256" key="2">
    <source>
        <dbReference type="ARBA" id="ARBA00006978"/>
    </source>
</evidence>
<dbReference type="Pfam" id="PF11700">
    <property type="entry name" value="ATG22"/>
    <property type="match status" value="1"/>
</dbReference>
<evidence type="ECO:0000313" key="8">
    <source>
        <dbReference type="WBParaSite" id="PDA_v2.g4012.t1"/>
    </source>
</evidence>
<dbReference type="SUPFAM" id="SSF103473">
    <property type="entry name" value="MFS general substrate transporter"/>
    <property type="match status" value="1"/>
</dbReference>
<dbReference type="InterPro" id="IPR049680">
    <property type="entry name" value="FLVCR1-2_SLC49-like"/>
</dbReference>
<dbReference type="InterPro" id="IPR024671">
    <property type="entry name" value="Atg22-like"/>
</dbReference>
<keyword evidence="5 6" id="KW-0472">Membrane</keyword>
<proteinExistence type="inferred from homology"/>
<comment type="subcellular location">
    <subcellularLocation>
        <location evidence="1">Membrane</location>
        <topology evidence="1">Multi-pass membrane protein</topology>
    </subcellularLocation>
</comment>